<sequence length="106" mass="11880">MADLENEEYGPELITLIDDEGNEHEFEIIDTLELGEQRYIALIAGNDGSQGDHDDDGELVLLKSVMDGDEEFLEAIEDEAEFDQVAAVFMERLSDSFEFTEGEDGE</sequence>
<accession>A0A174S054</accession>
<reference evidence="1 2" key="1">
    <citation type="submission" date="2015-09" db="EMBL/GenBank/DDBJ databases">
        <authorList>
            <consortium name="Pathogen Informatics"/>
        </authorList>
    </citation>
    <scope>NUCLEOTIDE SEQUENCE [LARGE SCALE GENOMIC DNA]</scope>
    <source>
        <strain evidence="1 2">2789STDY5834939</strain>
    </source>
</reference>
<protein>
    <submittedName>
        <fullName evidence="1">Uncharacterized protein conserved in bacteria</fullName>
    </submittedName>
</protein>
<evidence type="ECO:0000313" key="2">
    <source>
        <dbReference type="Proteomes" id="UP000095765"/>
    </source>
</evidence>
<dbReference type="InterPro" id="IPR009711">
    <property type="entry name" value="UPF0473"/>
</dbReference>
<dbReference type="Pfam" id="PF06949">
    <property type="entry name" value="DUF1292"/>
    <property type="match status" value="1"/>
</dbReference>
<dbReference type="RefSeq" id="WP_055245406.1">
    <property type="nucleotide sequence ID" value="NZ_CABIWA010000005.1"/>
</dbReference>
<dbReference type="EMBL" id="CZBE01000015">
    <property type="protein sequence ID" value="CUP88815.1"/>
    <property type="molecule type" value="Genomic_DNA"/>
</dbReference>
<gene>
    <name evidence="1" type="ORF">ERS852551_02275</name>
</gene>
<proteinExistence type="predicted"/>
<organism evidence="1 2">
    <name type="scientific">Anaerotruncus colihominis</name>
    <dbReference type="NCBI Taxonomy" id="169435"/>
    <lineage>
        <taxon>Bacteria</taxon>
        <taxon>Bacillati</taxon>
        <taxon>Bacillota</taxon>
        <taxon>Clostridia</taxon>
        <taxon>Eubacteriales</taxon>
        <taxon>Oscillospiraceae</taxon>
        <taxon>Anaerotruncus</taxon>
    </lineage>
</organism>
<dbReference type="AlphaFoldDB" id="A0A174S054"/>
<dbReference type="Proteomes" id="UP000095765">
    <property type="component" value="Unassembled WGS sequence"/>
</dbReference>
<name>A0A174S054_9FIRM</name>
<dbReference type="OrthoDB" id="2056794at2"/>
<evidence type="ECO:0000313" key="1">
    <source>
        <dbReference type="EMBL" id="CUP88815.1"/>
    </source>
</evidence>